<dbReference type="Gene3D" id="3.30.450.20">
    <property type="entry name" value="PAS domain"/>
    <property type="match status" value="1"/>
</dbReference>
<dbReference type="InterPro" id="IPR011006">
    <property type="entry name" value="CheY-like_superfamily"/>
</dbReference>
<dbReference type="AlphaFoldDB" id="A0A173ZD69"/>
<dbReference type="InterPro" id="IPR036890">
    <property type="entry name" value="HATPase_C_sf"/>
</dbReference>
<dbReference type="GO" id="GO:0000155">
    <property type="term" value="F:phosphorelay sensor kinase activity"/>
    <property type="evidence" value="ECO:0007669"/>
    <property type="project" value="InterPro"/>
</dbReference>
<dbReference type="Pfam" id="PF00072">
    <property type="entry name" value="Response_reg"/>
    <property type="match status" value="2"/>
</dbReference>
<feature type="domain" description="Histidine kinase" evidence="12">
    <location>
        <begin position="456"/>
        <end position="679"/>
    </location>
</feature>
<dbReference type="SUPFAM" id="SSF47384">
    <property type="entry name" value="Homodimeric domain of signal transducing histidine kinase"/>
    <property type="match status" value="1"/>
</dbReference>
<dbReference type="InterPro" id="IPR000700">
    <property type="entry name" value="PAS-assoc_C"/>
</dbReference>
<dbReference type="SUPFAM" id="SSF55874">
    <property type="entry name" value="ATPase domain of HSP90 chaperone/DNA topoisomerase II/histidine kinase"/>
    <property type="match status" value="1"/>
</dbReference>
<gene>
    <name evidence="15" type="primary">barA_5</name>
    <name evidence="16" type="ORF">DXC39_06585</name>
    <name evidence="15" type="ORF">ERS852407_00965</name>
</gene>
<feature type="domain" description="Response regulatory" evidence="13">
    <location>
        <begin position="700"/>
        <end position="820"/>
    </location>
</feature>
<comment type="catalytic activity">
    <reaction evidence="1">
        <text>ATP + protein L-histidine = ADP + protein N-phospho-L-histidine.</text>
        <dbReference type="EC" id="2.7.13.3"/>
    </reaction>
</comment>
<dbReference type="InterPro" id="IPR004358">
    <property type="entry name" value="Sig_transdc_His_kin-like_C"/>
</dbReference>
<dbReference type="SMART" id="SM00388">
    <property type="entry name" value="HisKA"/>
    <property type="match status" value="1"/>
</dbReference>
<organism evidence="15 17">
    <name type="scientific">Hungatella hathewayi</name>
    <dbReference type="NCBI Taxonomy" id="154046"/>
    <lineage>
        <taxon>Bacteria</taxon>
        <taxon>Bacillati</taxon>
        <taxon>Bacillota</taxon>
        <taxon>Clostridia</taxon>
        <taxon>Lachnospirales</taxon>
        <taxon>Lachnospiraceae</taxon>
        <taxon>Hungatella</taxon>
    </lineage>
</organism>
<feature type="domain" description="Response regulatory" evidence="13">
    <location>
        <begin position="843"/>
        <end position="964"/>
    </location>
</feature>
<evidence type="ECO:0000256" key="1">
    <source>
        <dbReference type="ARBA" id="ARBA00000085"/>
    </source>
</evidence>
<evidence type="ECO:0000313" key="17">
    <source>
        <dbReference type="Proteomes" id="UP000095651"/>
    </source>
</evidence>
<dbReference type="GO" id="GO:0009927">
    <property type="term" value="F:histidine phosphotransfer kinase activity"/>
    <property type="evidence" value="ECO:0007669"/>
    <property type="project" value="TreeGrafter"/>
</dbReference>
<dbReference type="Pfam" id="PF13426">
    <property type="entry name" value="PAS_9"/>
    <property type="match status" value="1"/>
</dbReference>
<dbReference type="Gene3D" id="3.30.565.10">
    <property type="entry name" value="Histidine kinase-like ATPase, C-terminal domain"/>
    <property type="match status" value="1"/>
</dbReference>
<evidence type="ECO:0000313" key="18">
    <source>
        <dbReference type="Proteomes" id="UP000261257"/>
    </source>
</evidence>
<dbReference type="InterPro" id="IPR032710">
    <property type="entry name" value="NTF2-like_dom_sf"/>
</dbReference>
<dbReference type="Gene3D" id="1.10.287.130">
    <property type="match status" value="1"/>
</dbReference>
<dbReference type="InterPro" id="IPR001789">
    <property type="entry name" value="Sig_transdc_resp-reg_receiver"/>
</dbReference>
<dbReference type="EMBL" id="QSSQ01000003">
    <property type="protein sequence ID" value="RGM07378.1"/>
    <property type="molecule type" value="Genomic_DNA"/>
</dbReference>
<dbReference type="Pfam" id="PF02518">
    <property type="entry name" value="HATPase_c"/>
    <property type="match status" value="1"/>
</dbReference>
<dbReference type="InterPro" id="IPR003594">
    <property type="entry name" value="HATPase_dom"/>
</dbReference>
<dbReference type="CDD" id="cd17546">
    <property type="entry name" value="REC_hyHK_CKI1_RcsC-like"/>
    <property type="match status" value="2"/>
</dbReference>
<dbReference type="CDD" id="cd00082">
    <property type="entry name" value="HisKA"/>
    <property type="match status" value="1"/>
</dbReference>
<evidence type="ECO:0000256" key="5">
    <source>
        <dbReference type="ARBA" id="ARBA00022553"/>
    </source>
</evidence>
<dbReference type="PROSITE" id="PS50113">
    <property type="entry name" value="PAC"/>
    <property type="match status" value="1"/>
</dbReference>
<evidence type="ECO:0000256" key="8">
    <source>
        <dbReference type="ARBA" id="ARBA00023012"/>
    </source>
</evidence>
<dbReference type="NCBIfam" id="TIGR00229">
    <property type="entry name" value="sensory_box"/>
    <property type="match status" value="1"/>
</dbReference>
<dbReference type="Gene3D" id="3.10.450.50">
    <property type="match status" value="1"/>
</dbReference>
<dbReference type="SMART" id="SM00448">
    <property type="entry name" value="REC"/>
    <property type="match status" value="2"/>
</dbReference>
<dbReference type="PANTHER" id="PTHR43047">
    <property type="entry name" value="TWO-COMPONENT HISTIDINE PROTEIN KINASE"/>
    <property type="match status" value="1"/>
</dbReference>
<dbReference type="InterPro" id="IPR000014">
    <property type="entry name" value="PAS"/>
</dbReference>
<dbReference type="GO" id="GO:0005886">
    <property type="term" value="C:plasma membrane"/>
    <property type="evidence" value="ECO:0007669"/>
    <property type="project" value="TreeGrafter"/>
</dbReference>
<keyword evidence="6 15" id="KW-0808">Transferase</keyword>
<dbReference type="Proteomes" id="UP000261257">
    <property type="component" value="Unassembled WGS sequence"/>
</dbReference>
<dbReference type="Gene3D" id="3.40.50.2300">
    <property type="match status" value="2"/>
</dbReference>
<dbReference type="FunFam" id="3.30.565.10:FF:000010">
    <property type="entry name" value="Sensor histidine kinase RcsC"/>
    <property type="match status" value="1"/>
</dbReference>
<name>A0A173ZD69_9FIRM</name>
<dbReference type="Proteomes" id="UP000095651">
    <property type="component" value="Unassembled WGS sequence"/>
</dbReference>
<sequence>MGKKTLAEIESLARKILTTYFCDSDMEFMISTFADDIVWLGSGEQQKAEGKEAVAAVFRSGKDGMIACDMCEEQYHSIDLGGGSYLCEAVSRLISKPESETCLNIQQRATFIFREKGDGLETVHIHNSVPFSEIQDDELFPVESGRQAFERLKSALDTKKQEYEHQTRFLEQLYHTLPCGILQFSTDPSRTIISVNPMVWRFYGYASESEYREAVRNPLQKVDTQDQEWISALLDRLTLNGESASYRRHCIKRDGEEAWINVVMGRIINSNGVEVIQAVFTDITEQMRLEQAQEQERILENRSLRTAICTAYPLIVSVNLTQDTYHCFVNDQLEYQFPQEGRYTELQDSSIPGIYSTYQEDFTNAFGRDALLRRFASGEQEVYMELQGRAADGKYHWLSIHAIAVENPFSDDVLTICLIKFLDELRQEQARQEQLLRDALASAQAASRAKSDFLSRMSHDIRTPMNAIIGMSTIGQIKLNDTRTVKDCFQKIDTSSKYLLSLINDILDMSRIETDKMEIAHDLFDFTAFVEEINQIIYPQTLEREISYEMRHLEPLESHYIGDSLRMKQILMNLLSNALKFTQPGGSICVDIAEEKRTNGYAYIQFTIEDNGIGMSEDFMKRLFQPFEQEAPGNARNNVGSGLGLSIVYSLVQLMGGTISVTSRKQEGSQFTVTIPFQLVTDDEEKEWERKRRNLLKGFQVLVVDDDPSVGRQTSMILDDIGAKTRWVDAGIRAVQEVENAIGENWMFDIAMIDWKMPGMDGIETARRIRRLVGPDTMLIMITAYDWRGIEEEAREAGIDYFIAKPLFRSVIYDTFSKLDKKDSAEPAAAEKRTQESALKGARILLVEDNELNQEIAKTLLEMNGATVDVAGNGEVAIRCFRDQKPGTYQAILMDIRMPVMDGLDATRGIRALNREDSASVPILAMTANAFEEDRKKAFEASMNGYLVKPLDITMLISELEKAIGK</sequence>
<reference evidence="15 17" key="1">
    <citation type="submission" date="2015-09" db="EMBL/GenBank/DDBJ databases">
        <authorList>
            <consortium name="Pathogen Informatics"/>
        </authorList>
    </citation>
    <scope>NUCLEOTIDE SEQUENCE [LARGE SCALE GENOMIC DNA]</scope>
    <source>
        <strain evidence="15 17">2789STDY5608850</strain>
    </source>
</reference>
<keyword evidence="5 11" id="KW-0597">Phosphoprotein</keyword>
<keyword evidence="7 15" id="KW-0418">Kinase</keyword>
<evidence type="ECO:0000259" key="12">
    <source>
        <dbReference type="PROSITE" id="PS50109"/>
    </source>
</evidence>
<evidence type="ECO:0000256" key="9">
    <source>
        <dbReference type="ARBA" id="ARBA00024867"/>
    </source>
</evidence>
<dbReference type="EMBL" id="CYZE01000002">
    <property type="protein sequence ID" value="CUN73987.1"/>
    <property type="molecule type" value="Genomic_DNA"/>
</dbReference>
<dbReference type="InterPro" id="IPR035965">
    <property type="entry name" value="PAS-like_dom_sf"/>
</dbReference>
<dbReference type="InterPro" id="IPR003661">
    <property type="entry name" value="HisK_dim/P_dom"/>
</dbReference>
<comment type="similarity">
    <text evidence="2">In the N-terminal section; belongs to the phytochrome family.</text>
</comment>
<feature type="modified residue" description="4-aspartylphosphate" evidence="11">
    <location>
        <position position="754"/>
    </location>
</feature>
<dbReference type="CDD" id="cd16922">
    <property type="entry name" value="HATPase_EvgS-ArcB-TorS-like"/>
    <property type="match status" value="1"/>
</dbReference>
<protein>
    <recommendedName>
        <fullName evidence="10">Circadian input-output histidine kinase CikA</fullName>
        <ecNumber evidence="3">2.7.13.3</ecNumber>
    </recommendedName>
    <alternativeName>
        <fullName evidence="4">Stage 0 sporulation protein A homolog</fullName>
    </alternativeName>
</protein>
<dbReference type="PRINTS" id="PR00344">
    <property type="entry name" value="BCTRLSENSOR"/>
</dbReference>
<evidence type="ECO:0000256" key="6">
    <source>
        <dbReference type="ARBA" id="ARBA00022679"/>
    </source>
</evidence>
<evidence type="ECO:0000256" key="7">
    <source>
        <dbReference type="ARBA" id="ARBA00022777"/>
    </source>
</evidence>
<dbReference type="SUPFAM" id="SSF54427">
    <property type="entry name" value="NTF2-like"/>
    <property type="match status" value="1"/>
</dbReference>
<accession>A0A173ZD69</accession>
<evidence type="ECO:0000256" key="11">
    <source>
        <dbReference type="PROSITE-ProRule" id="PRU00169"/>
    </source>
</evidence>
<evidence type="ECO:0000256" key="4">
    <source>
        <dbReference type="ARBA" id="ARBA00018672"/>
    </source>
</evidence>
<dbReference type="EC" id="2.7.13.3" evidence="3"/>
<feature type="domain" description="PAC" evidence="14">
    <location>
        <begin position="244"/>
        <end position="295"/>
    </location>
</feature>
<dbReference type="CDD" id="cd00130">
    <property type="entry name" value="PAS"/>
    <property type="match status" value="1"/>
</dbReference>
<dbReference type="PROSITE" id="PS50110">
    <property type="entry name" value="RESPONSE_REGULATORY"/>
    <property type="match status" value="2"/>
</dbReference>
<dbReference type="SUPFAM" id="SSF52172">
    <property type="entry name" value="CheY-like"/>
    <property type="match status" value="2"/>
</dbReference>
<evidence type="ECO:0000259" key="13">
    <source>
        <dbReference type="PROSITE" id="PS50110"/>
    </source>
</evidence>
<dbReference type="InterPro" id="IPR036097">
    <property type="entry name" value="HisK_dim/P_sf"/>
</dbReference>
<evidence type="ECO:0000313" key="15">
    <source>
        <dbReference type="EMBL" id="CUN73987.1"/>
    </source>
</evidence>
<dbReference type="Pfam" id="PF00512">
    <property type="entry name" value="HisKA"/>
    <property type="match status" value="1"/>
</dbReference>
<feature type="modified residue" description="4-aspartylphosphate" evidence="11">
    <location>
        <position position="895"/>
    </location>
</feature>
<comment type="function">
    <text evidence="9">May play the central regulatory role in sporulation. It may be an element of the effector pathway responsible for the activation of sporulation genes in response to nutritional stress. Spo0A may act in concert with spo0H (a sigma factor) to control the expression of some genes that are critical to the sporulation process.</text>
</comment>
<dbReference type="RefSeq" id="WP_055653240.1">
    <property type="nucleotide sequence ID" value="NZ_CABIXC010000002.1"/>
</dbReference>
<reference evidence="16 18" key="2">
    <citation type="submission" date="2018-08" db="EMBL/GenBank/DDBJ databases">
        <title>A genome reference for cultivated species of the human gut microbiota.</title>
        <authorList>
            <person name="Zou Y."/>
            <person name="Xue W."/>
            <person name="Luo G."/>
        </authorList>
    </citation>
    <scope>NUCLEOTIDE SEQUENCE [LARGE SCALE GENOMIC DNA]</scope>
    <source>
        <strain evidence="16 18">TF05-11AC</strain>
    </source>
</reference>
<dbReference type="PANTHER" id="PTHR43047:SF72">
    <property type="entry name" value="OSMOSENSING HISTIDINE PROTEIN KINASE SLN1"/>
    <property type="match status" value="1"/>
</dbReference>
<dbReference type="SUPFAM" id="SSF55785">
    <property type="entry name" value="PYP-like sensor domain (PAS domain)"/>
    <property type="match status" value="1"/>
</dbReference>
<evidence type="ECO:0000313" key="16">
    <source>
        <dbReference type="EMBL" id="RGM07378.1"/>
    </source>
</evidence>
<evidence type="ECO:0000256" key="2">
    <source>
        <dbReference type="ARBA" id="ARBA00006402"/>
    </source>
</evidence>
<keyword evidence="8" id="KW-0902">Two-component regulatory system</keyword>
<dbReference type="InterPro" id="IPR005467">
    <property type="entry name" value="His_kinase_dom"/>
</dbReference>
<evidence type="ECO:0000256" key="3">
    <source>
        <dbReference type="ARBA" id="ARBA00012438"/>
    </source>
</evidence>
<dbReference type="PROSITE" id="PS50109">
    <property type="entry name" value="HIS_KIN"/>
    <property type="match status" value="1"/>
</dbReference>
<dbReference type="SMART" id="SM00387">
    <property type="entry name" value="HATPase_c"/>
    <property type="match status" value="1"/>
</dbReference>
<proteinExistence type="inferred from homology"/>
<evidence type="ECO:0000259" key="14">
    <source>
        <dbReference type="PROSITE" id="PS50113"/>
    </source>
</evidence>
<evidence type="ECO:0000256" key="10">
    <source>
        <dbReference type="ARBA" id="ARBA00074306"/>
    </source>
</evidence>